<evidence type="ECO:0000256" key="1">
    <source>
        <dbReference type="ARBA" id="ARBA00004514"/>
    </source>
</evidence>
<dbReference type="GO" id="GO:0002143">
    <property type="term" value="P:tRNA wobble position uridine thiolation"/>
    <property type="evidence" value="ECO:0007669"/>
    <property type="project" value="TreeGrafter"/>
</dbReference>
<sequence length="376" mass="41114">MVFESDLPEATLERYSRQIIVPGIHVKGQKSLGSSGVLVVGCGGLGSPAILYLLSCGIGRIGLVDFDKVEIHNLQRQVIYTEADVSQYKVTAALSFVKRANSLIKAVGYNEFLGRENVERIVAPYDIVLDCTDSICTRYLLSDCCQALSKSLICGSVLRWEGQLYKLTPDGPCYRCLFPDMRERTLTCEDAGVVGPICGIIGSLQALEAIKTIMGNTEPKMTIYNGITSNFVDSKLRSSRNDCIVCSRKCIPEDLYFPTAKCTAVSDDKATNQNVETINWEDILNNLDSYLLIDVRPPIQHEMFRIKGSVSIPLADLPDKIGDIEASGKKIGVVCKRGISSRKGAWILNMNGIEAFSVNGGVDRLKSLLRKTGAGP</sequence>
<feature type="domain" description="Rhodanese" evidence="6">
    <location>
        <begin position="286"/>
        <end position="374"/>
    </location>
</feature>
<evidence type="ECO:0000256" key="4">
    <source>
        <dbReference type="ARBA" id="ARBA00022786"/>
    </source>
</evidence>
<keyword evidence="4" id="KW-0833">Ubl conjugation pathway</keyword>
<dbReference type="CDD" id="cd00158">
    <property type="entry name" value="RHOD"/>
    <property type="match status" value="1"/>
</dbReference>
<dbReference type="InterPro" id="IPR001763">
    <property type="entry name" value="Rhodanese-like_dom"/>
</dbReference>
<organism evidence="7 8">
    <name type="scientific">Encephalitozoon intestinalis (strain ATCC 50506)</name>
    <name type="common">Microsporidian parasite</name>
    <name type="synonym">Septata intestinalis</name>
    <dbReference type="NCBI Taxonomy" id="876142"/>
    <lineage>
        <taxon>Eukaryota</taxon>
        <taxon>Fungi</taxon>
        <taxon>Fungi incertae sedis</taxon>
        <taxon>Microsporidia</taxon>
        <taxon>Unikaryonidae</taxon>
        <taxon>Encephalitozoon</taxon>
    </lineage>
</organism>
<evidence type="ECO:0000256" key="3">
    <source>
        <dbReference type="ARBA" id="ARBA00022741"/>
    </source>
</evidence>
<reference evidence="7 8" key="2">
    <citation type="journal article" date="2012" name="Proc. Natl. Acad. Sci. U.S.A.">
        <title>Gain and loss of multiple functionally related, horizontally transferred genes in the reduced genomes of two microsporidian parasites.</title>
        <authorList>
            <person name="Pombert J.-F."/>
            <person name="Selman M."/>
            <person name="Burki F."/>
            <person name="Bardell F.T."/>
            <person name="Farinelli L."/>
            <person name="Solter L.F."/>
            <person name="Whitman D.W."/>
            <person name="Weiss L.M."/>
            <person name="Corradi N."/>
            <person name="Keeling P.J."/>
        </authorList>
    </citation>
    <scope>NUCLEOTIDE SEQUENCE [LARGE SCALE GENOMIC DNA]</scope>
    <source>
        <strain evidence="7 8">ATCC 50506</strain>
    </source>
</reference>
<dbReference type="PANTHER" id="PTHR10953">
    <property type="entry name" value="UBIQUITIN-ACTIVATING ENZYME E1"/>
    <property type="match status" value="1"/>
</dbReference>
<dbReference type="OrthoDB" id="10261062at2759"/>
<dbReference type="PROSITE" id="PS50206">
    <property type="entry name" value="RHODANESE_3"/>
    <property type="match status" value="1"/>
</dbReference>
<proteinExistence type="predicted"/>
<dbReference type="Gene3D" id="3.40.50.720">
    <property type="entry name" value="NAD(P)-binding Rossmann-like Domain"/>
    <property type="match status" value="1"/>
</dbReference>
<dbReference type="Proteomes" id="UP000002313">
    <property type="component" value="Chromosome III"/>
</dbReference>
<dbReference type="RefSeq" id="XP_003072621.1">
    <property type="nucleotide sequence ID" value="XM_003072575.1"/>
</dbReference>
<evidence type="ECO:0000259" key="6">
    <source>
        <dbReference type="PROSITE" id="PS50206"/>
    </source>
</evidence>
<dbReference type="Pfam" id="PF00899">
    <property type="entry name" value="ThiF"/>
    <property type="match status" value="1"/>
</dbReference>
<dbReference type="AlphaFoldDB" id="E0S6C6"/>
<dbReference type="InterPro" id="IPR035985">
    <property type="entry name" value="Ubiquitin-activating_enz"/>
</dbReference>
<comment type="subcellular location">
    <subcellularLocation>
        <location evidence="1">Cytoplasm</location>
        <location evidence="1">Cytosol</location>
    </subcellularLocation>
</comment>
<dbReference type="FunFam" id="3.40.50.720:FF:000033">
    <property type="entry name" value="Adenylyltransferase and sulfurtransferase MOCS3"/>
    <property type="match status" value="1"/>
</dbReference>
<dbReference type="GO" id="GO:0004792">
    <property type="term" value="F:thiosulfate-cyanide sulfurtransferase activity"/>
    <property type="evidence" value="ECO:0007669"/>
    <property type="project" value="TreeGrafter"/>
</dbReference>
<dbReference type="Gene3D" id="3.40.250.10">
    <property type="entry name" value="Rhodanese-like domain"/>
    <property type="match status" value="1"/>
</dbReference>
<evidence type="ECO:0000313" key="8">
    <source>
        <dbReference type="Proteomes" id="UP000002313"/>
    </source>
</evidence>
<keyword evidence="5" id="KW-0067">ATP-binding</keyword>
<dbReference type="GeneID" id="9698831"/>
<protein>
    <submittedName>
        <fullName evidence="7">Molybdopterin and thiamine biosynthesis E1-like protein</fullName>
    </submittedName>
</protein>
<keyword evidence="8" id="KW-1185">Reference proteome</keyword>
<dbReference type="PANTHER" id="PTHR10953:SF102">
    <property type="entry name" value="ADENYLYLTRANSFERASE AND SULFURTRANSFERASE MOCS3"/>
    <property type="match status" value="1"/>
</dbReference>
<keyword evidence="3" id="KW-0547">Nucleotide-binding</keyword>
<dbReference type="GO" id="GO:0032447">
    <property type="term" value="P:protein urmylation"/>
    <property type="evidence" value="ECO:0007669"/>
    <property type="project" value="TreeGrafter"/>
</dbReference>
<dbReference type="InterPro" id="IPR000594">
    <property type="entry name" value="ThiF_NAD_FAD-bd"/>
</dbReference>
<dbReference type="KEGG" id="ein:Eint_031180"/>
<dbReference type="EMBL" id="CP001944">
    <property type="protein sequence ID" value="ADM11261.1"/>
    <property type="molecule type" value="Genomic_DNA"/>
</dbReference>
<dbReference type="GO" id="GO:0005829">
    <property type="term" value="C:cytosol"/>
    <property type="evidence" value="ECO:0007669"/>
    <property type="project" value="UniProtKB-SubCell"/>
</dbReference>
<dbReference type="VEuPathDB" id="MicrosporidiaDB:Eint_031180"/>
<evidence type="ECO:0000256" key="2">
    <source>
        <dbReference type="ARBA" id="ARBA00022679"/>
    </source>
</evidence>
<dbReference type="InterPro" id="IPR036873">
    <property type="entry name" value="Rhodanese-like_dom_sf"/>
</dbReference>
<dbReference type="InterPro" id="IPR045886">
    <property type="entry name" value="ThiF/MoeB/HesA"/>
</dbReference>
<dbReference type="GO" id="GO:0005524">
    <property type="term" value="F:ATP binding"/>
    <property type="evidence" value="ECO:0007669"/>
    <property type="project" value="UniProtKB-KW"/>
</dbReference>
<dbReference type="CDD" id="cd00757">
    <property type="entry name" value="ThiF_MoeB_HesA_family"/>
    <property type="match status" value="1"/>
</dbReference>
<dbReference type="SMART" id="SM00450">
    <property type="entry name" value="RHOD"/>
    <property type="match status" value="1"/>
</dbReference>
<dbReference type="GO" id="GO:0042292">
    <property type="term" value="F:URM1 activating enzyme activity"/>
    <property type="evidence" value="ECO:0007669"/>
    <property type="project" value="TreeGrafter"/>
</dbReference>
<keyword evidence="2" id="KW-0808">Transferase</keyword>
<evidence type="ECO:0000313" key="7">
    <source>
        <dbReference type="EMBL" id="ADM11261.1"/>
    </source>
</evidence>
<dbReference type="HOGENOM" id="CLU_013325_1_0_1"/>
<dbReference type="SUPFAM" id="SSF69572">
    <property type="entry name" value="Activating enzymes of the ubiquitin-like proteins"/>
    <property type="match status" value="1"/>
</dbReference>
<evidence type="ECO:0000256" key="5">
    <source>
        <dbReference type="ARBA" id="ARBA00022840"/>
    </source>
</evidence>
<dbReference type="Pfam" id="PF00581">
    <property type="entry name" value="Rhodanese"/>
    <property type="match status" value="1"/>
</dbReference>
<accession>E0S6C6</accession>
<reference evidence="7 8" key="1">
    <citation type="journal article" date="2010" name="Nat. Commun.">
        <title>The complete sequence of the smallest known nuclear genome from the microsporidian Encephalitozoon intestinalis.</title>
        <authorList>
            <person name="Corradi N."/>
            <person name="Pombert J.-F."/>
            <person name="Farinelli L."/>
            <person name="Didier E.S."/>
            <person name="Keeling P.J."/>
        </authorList>
    </citation>
    <scope>NUCLEOTIDE SEQUENCE [LARGE SCALE GENOMIC DNA]</scope>
    <source>
        <strain evidence="7 8">ATCC 50506</strain>
    </source>
</reference>
<gene>
    <name evidence="7" type="ORF">Eint_031180</name>
</gene>
<name>E0S6C6_ENCIT</name>
<dbReference type="GO" id="GO:0016779">
    <property type="term" value="F:nucleotidyltransferase activity"/>
    <property type="evidence" value="ECO:0007669"/>
    <property type="project" value="TreeGrafter"/>
</dbReference>